<feature type="compositionally biased region" description="Polar residues" evidence="1">
    <location>
        <begin position="72"/>
        <end position="82"/>
    </location>
</feature>
<gene>
    <name evidence="2" type="ORF">KC01_LOCUS26757</name>
</gene>
<dbReference type="AlphaFoldDB" id="A0AAV2LDT6"/>
<reference evidence="2 3" key="1">
    <citation type="submission" date="2024-04" db="EMBL/GenBank/DDBJ databases">
        <authorList>
            <person name="Waldvogel A.-M."/>
            <person name="Schoenle A."/>
        </authorList>
    </citation>
    <scope>NUCLEOTIDE SEQUENCE [LARGE SCALE GENOMIC DNA]</scope>
</reference>
<name>A0AAV2LDT6_KNICA</name>
<evidence type="ECO:0000256" key="1">
    <source>
        <dbReference type="SAM" id="MobiDB-lite"/>
    </source>
</evidence>
<feature type="region of interest" description="Disordered" evidence="1">
    <location>
        <begin position="1"/>
        <end position="25"/>
    </location>
</feature>
<keyword evidence="3" id="KW-1185">Reference proteome</keyword>
<feature type="region of interest" description="Disordered" evidence="1">
    <location>
        <begin position="60"/>
        <end position="96"/>
    </location>
</feature>
<accession>A0AAV2LDT6</accession>
<protein>
    <submittedName>
        <fullName evidence="2">Uncharacterized protein</fullName>
    </submittedName>
</protein>
<proteinExistence type="predicted"/>
<dbReference type="Proteomes" id="UP001497482">
    <property type="component" value="Chromosome 22"/>
</dbReference>
<sequence>MRVRKSLLRQPAEHAPGPEEDQNSLDLSFTLMDMASLVKSGGDRPHGSYLQTTQMNPEYSGARLPSCALTVGPSSQSDQQDGNQHHPPPSPLIVNGSGAHSASVCVLRRCHRGFLPDPAPPPASPFSCWYPAIESCGGPSGRRPLALTMIGPGSDDKPAPARSPYMRDSSQHSVSLLQ</sequence>
<evidence type="ECO:0000313" key="2">
    <source>
        <dbReference type="EMBL" id="CAL1598357.1"/>
    </source>
</evidence>
<dbReference type="EMBL" id="OZ035844">
    <property type="protein sequence ID" value="CAL1598357.1"/>
    <property type="molecule type" value="Genomic_DNA"/>
</dbReference>
<feature type="region of interest" description="Disordered" evidence="1">
    <location>
        <begin position="146"/>
        <end position="178"/>
    </location>
</feature>
<evidence type="ECO:0000313" key="3">
    <source>
        <dbReference type="Proteomes" id="UP001497482"/>
    </source>
</evidence>
<organism evidence="2 3">
    <name type="scientific">Knipowitschia caucasica</name>
    <name type="common">Caucasian dwarf goby</name>
    <name type="synonym">Pomatoschistus caucasicus</name>
    <dbReference type="NCBI Taxonomy" id="637954"/>
    <lineage>
        <taxon>Eukaryota</taxon>
        <taxon>Metazoa</taxon>
        <taxon>Chordata</taxon>
        <taxon>Craniata</taxon>
        <taxon>Vertebrata</taxon>
        <taxon>Euteleostomi</taxon>
        <taxon>Actinopterygii</taxon>
        <taxon>Neopterygii</taxon>
        <taxon>Teleostei</taxon>
        <taxon>Neoteleostei</taxon>
        <taxon>Acanthomorphata</taxon>
        <taxon>Gobiaria</taxon>
        <taxon>Gobiiformes</taxon>
        <taxon>Gobioidei</taxon>
        <taxon>Gobiidae</taxon>
        <taxon>Gobiinae</taxon>
        <taxon>Knipowitschia</taxon>
    </lineage>
</organism>